<dbReference type="Gene3D" id="3.30.70.2970">
    <property type="entry name" value="Protein of unknown function (DUF541), domain 2"/>
    <property type="match status" value="1"/>
</dbReference>
<dbReference type="eggNOG" id="COG2968">
    <property type="taxonomic scope" value="Bacteria"/>
</dbReference>
<dbReference type="InterPro" id="IPR007497">
    <property type="entry name" value="SIMPL/DUF541"/>
</dbReference>
<evidence type="ECO:0000313" key="2">
    <source>
        <dbReference type="Proteomes" id="UP000030595"/>
    </source>
</evidence>
<dbReference type="Gene3D" id="3.30.110.170">
    <property type="entry name" value="Protein of unknown function (DUF541), domain 1"/>
    <property type="match status" value="1"/>
</dbReference>
<accession>A0A0A3J6G3</accession>
<sequence>MRKVSILRNSKHPSVSKTRVITVTGIGELQVAPNYAELRIEVVTQAMDISEAQNENARLMNQVIQALLEMNIDREDIQTASYNIYPRYDYIEGKQVFRGYEVSNAITVKVVDISQVGRVIDVAVKNGANRISSVEFKLANESNYYHQALQIAFMNAVAKANTLAQTMKLPYYPEPIEITEESEESPPVMFRVASVSTQETYQTPIEQGLITISARLNVKFKY</sequence>
<dbReference type="GO" id="GO:0006974">
    <property type="term" value="P:DNA damage response"/>
    <property type="evidence" value="ECO:0007669"/>
    <property type="project" value="TreeGrafter"/>
</dbReference>
<dbReference type="OrthoDB" id="9785192at2"/>
<organism evidence="1 2">
    <name type="scientific">Ureibacillus massiliensis 4400831 = CIP 108448 = CCUG 49529</name>
    <dbReference type="NCBI Taxonomy" id="1211035"/>
    <lineage>
        <taxon>Bacteria</taxon>
        <taxon>Bacillati</taxon>
        <taxon>Bacillota</taxon>
        <taxon>Bacilli</taxon>
        <taxon>Bacillales</taxon>
        <taxon>Caryophanaceae</taxon>
        <taxon>Ureibacillus</taxon>
    </lineage>
</organism>
<dbReference type="EMBL" id="JPVQ01000015">
    <property type="protein sequence ID" value="KGR90743.1"/>
    <property type="molecule type" value="Genomic_DNA"/>
</dbReference>
<gene>
    <name evidence="1" type="ORF">CD30_10310</name>
</gene>
<protein>
    <recommendedName>
        <fullName evidence="3">Periplasmic immunogenic protein</fullName>
    </recommendedName>
</protein>
<dbReference type="AlphaFoldDB" id="A0A0A3J6G3"/>
<dbReference type="PANTHER" id="PTHR34387:SF1">
    <property type="entry name" value="PERIPLASMIC IMMUNOGENIC PROTEIN"/>
    <property type="match status" value="1"/>
</dbReference>
<evidence type="ECO:0000313" key="1">
    <source>
        <dbReference type="EMBL" id="KGR90743.1"/>
    </source>
</evidence>
<comment type="caution">
    <text evidence="1">The sequence shown here is derived from an EMBL/GenBank/DDBJ whole genome shotgun (WGS) entry which is preliminary data.</text>
</comment>
<dbReference type="Proteomes" id="UP000030595">
    <property type="component" value="Unassembled WGS sequence"/>
</dbReference>
<evidence type="ECO:0008006" key="3">
    <source>
        <dbReference type="Google" id="ProtNLM"/>
    </source>
</evidence>
<dbReference type="PANTHER" id="PTHR34387">
    <property type="entry name" value="SLR1258 PROTEIN"/>
    <property type="match status" value="1"/>
</dbReference>
<reference evidence="1 2" key="1">
    <citation type="submission" date="2014-02" db="EMBL/GenBank/DDBJ databases">
        <title>Draft genome sequence of Lysinibacillus massiliensis CCUG 49529.</title>
        <authorList>
            <person name="Zhang F."/>
            <person name="Wang G."/>
            <person name="Zhang L."/>
        </authorList>
    </citation>
    <scope>NUCLEOTIDE SEQUENCE [LARGE SCALE GENOMIC DNA]</scope>
    <source>
        <strain evidence="1 2">CCUG 49529</strain>
    </source>
</reference>
<dbReference type="Pfam" id="PF04402">
    <property type="entry name" value="SIMPL"/>
    <property type="match status" value="1"/>
</dbReference>
<proteinExistence type="predicted"/>
<keyword evidence="2" id="KW-1185">Reference proteome</keyword>
<dbReference type="InterPro" id="IPR052022">
    <property type="entry name" value="26kDa_periplasmic_antigen"/>
</dbReference>
<name>A0A0A3J6G3_9BACL</name>